<comment type="caution">
    <text evidence="3">The sequence shown here is derived from an EMBL/GenBank/DDBJ whole genome shotgun (WGS) entry which is preliminary data.</text>
</comment>
<dbReference type="Gene3D" id="3.20.20.100">
    <property type="entry name" value="NADP-dependent oxidoreductase domain"/>
    <property type="match status" value="1"/>
</dbReference>
<evidence type="ECO:0000256" key="1">
    <source>
        <dbReference type="ARBA" id="ARBA00023002"/>
    </source>
</evidence>
<feature type="domain" description="NADP-dependent oxidoreductase" evidence="2">
    <location>
        <begin position="17"/>
        <end position="328"/>
    </location>
</feature>
<dbReference type="OrthoDB" id="37537at2759"/>
<protein>
    <recommendedName>
        <fullName evidence="2">NADP-dependent oxidoreductase domain-containing protein</fullName>
    </recommendedName>
</protein>
<dbReference type="SUPFAM" id="SSF51430">
    <property type="entry name" value="NAD(P)-linked oxidoreductase"/>
    <property type="match status" value="1"/>
</dbReference>
<accession>A0A1Q3ABJ6</accession>
<dbReference type="InterPro" id="IPR036812">
    <property type="entry name" value="NAD(P)_OxRdtase_dom_sf"/>
</dbReference>
<dbReference type="GO" id="GO:0016491">
    <property type="term" value="F:oxidoreductase activity"/>
    <property type="evidence" value="ECO:0007669"/>
    <property type="project" value="UniProtKB-KW"/>
</dbReference>
<dbReference type="AlphaFoldDB" id="A0A1Q3ABJ6"/>
<reference evidence="3 4" key="1">
    <citation type="submission" date="2016-08" db="EMBL/GenBank/DDBJ databases">
        <title>Draft genome sequence of allopolyploid Zygosaccharomyces rouxii.</title>
        <authorList>
            <person name="Watanabe J."/>
            <person name="Uehara K."/>
            <person name="Mogi Y."/>
            <person name="Tsukioka Y."/>
        </authorList>
    </citation>
    <scope>NUCLEOTIDE SEQUENCE [LARGE SCALE GENOMIC DNA]</scope>
    <source>
        <strain evidence="3 4">NBRC 110957</strain>
    </source>
</reference>
<dbReference type="GO" id="GO:0005737">
    <property type="term" value="C:cytoplasm"/>
    <property type="evidence" value="ECO:0007669"/>
    <property type="project" value="TreeGrafter"/>
</dbReference>
<evidence type="ECO:0000313" key="4">
    <source>
        <dbReference type="Proteomes" id="UP000187013"/>
    </source>
</evidence>
<organism evidence="3 4">
    <name type="scientific">Zygosaccharomyces rouxii</name>
    <dbReference type="NCBI Taxonomy" id="4956"/>
    <lineage>
        <taxon>Eukaryota</taxon>
        <taxon>Fungi</taxon>
        <taxon>Dikarya</taxon>
        <taxon>Ascomycota</taxon>
        <taxon>Saccharomycotina</taxon>
        <taxon>Saccharomycetes</taxon>
        <taxon>Saccharomycetales</taxon>
        <taxon>Saccharomycetaceae</taxon>
        <taxon>Zygosaccharomyces</taxon>
    </lineage>
</organism>
<name>A0A1Q3ABJ6_ZYGRO</name>
<evidence type="ECO:0000259" key="2">
    <source>
        <dbReference type="Pfam" id="PF00248"/>
    </source>
</evidence>
<dbReference type="Proteomes" id="UP000187013">
    <property type="component" value="Unassembled WGS sequence"/>
</dbReference>
<dbReference type="Pfam" id="PF00248">
    <property type="entry name" value="Aldo_ket_red"/>
    <property type="match status" value="1"/>
</dbReference>
<proteinExistence type="predicted"/>
<dbReference type="PANTHER" id="PTHR43625">
    <property type="entry name" value="AFLATOXIN B1 ALDEHYDE REDUCTASE"/>
    <property type="match status" value="1"/>
</dbReference>
<dbReference type="EMBL" id="BDGX01000035">
    <property type="protein sequence ID" value="GAV52985.1"/>
    <property type="molecule type" value="Genomic_DNA"/>
</dbReference>
<dbReference type="PANTHER" id="PTHR43625:SF78">
    <property type="entry name" value="PYRIDOXAL REDUCTASE-RELATED"/>
    <property type="match status" value="1"/>
</dbReference>
<sequence>MSKVAQLKQDLKQLPTGYGLMSLTWTPTPAPQEQAWSAMQRVIELAQAIGAKAFFNVGEFYGPDYSNLKLVKSFFEAKPELRSHVIISCKGGFDVAAFKPNGKYEAVVASVENCIKHLGTHLEIFEVARLDKSLGGVYPRESFEAMASLVDRGVIDGISLSEVNKEEIAAIHKDWAKYLVCVEIELSMFSTDILHDGTASLCNELGLIIVAYSPLGRGLLTGSITRDSSFKAGDFRSIQKRFNDDSLQHNLALTEFLKKEIVDQRPESNPISLPQVALGWIKALNGREYSNTHIMPIPSGSSMKKVEENFDDSKTNLTETEFAKITDFLKDFKVVGGRYESN</sequence>
<dbReference type="CDD" id="cd19077">
    <property type="entry name" value="AKR_AKR8A1-2"/>
    <property type="match status" value="1"/>
</dbReference>
<keyword evidence="1" id="KW-0560">Oxidoreductase</keyword>
<dbReference type="InterPro" id="IPR050791">
    <property type="entry name" value="Aldo-Keto_reductase"/>
</dbReference>
<evidence type="ECO:0000313" key="3">
    <source>
        <dbReference type="EMBL" id="GAV52985.1"/>
    </source>
</evidence>
<gene>
    <name evidence="3" type="ORF">ZYGR_0AI02670</name>
</gene>
<dbReference type="InterPro" id="IPR023210">
    <property type="entry name" value="NADP_OxRdtase_dom"/>
</dbReference>